<reference evidence="4" key="1">
    <citation type="journal article" date="2019" name="Int. J. Syst. Evol. Microbiol.">
        <title>The Global Catalogue of Microorganisms (GCM) 10K type strain sequencing project: providing services to taxonomists for standard genome sequencing and annotation.</title>
        <authorList>
            <consortium name="The Broad Institute Genomics Platform"/>
            <consortium name="The Broad Institute Genome Sequencing Center for Infectious Disease"/>
            <person name="Wu L."/>
            <person name="Ma J."/>
        </authorList>
    </citation>
    <scope>NUCLEOTIDE SEQUENCE [LARGE SCALE GENOMIC DNA]</scope>
    <source>
        <strain evidence="4">JCM 16013</strain>
    </source>
</reference>
<gene>
    <name evidence="3" type="ORF">GCM10009838_27520</name>
</gene>
<keyword evidence="4" id="KW-1185">Reference proteome</keyword>
<dbReference type="Gene3D" id="3.90.180.10">
    <property type="entry name" value="Medium-chain alcohol dehydrogenases, catalytic domain"/>
    <property type="match status" value="1"/>
</dbReference>
<sequence length="114" mass="12412">MRDVDVVLDAVGGDYAPRSLRTMRRGGVLVAIVFSQREQVKAMAREYGVRVEHLTVEADHAGMEAIADLVAQDRLRVEIDDVLPLEKAAEAQQRGETGRTTGKLVLTVAARQAG</sequence>
<dbReference type="PANTHER" id="PTHR48106:SF18">
    <property type="entry name" value="QUINONE OXIDOREDUCTASE PIG3"/>
    <property type="match status" value="1"/>
</dbReference>
<accession>A0ABP5CRE7</accession>
<keyword evidence="2" id="KW-0560">Oxidoreductase</keyword>
<evidence type="ECO:0000256" key="1">
    <source>
        <dbReference type="ARBA" id="ARBA00022857"/>
    </source>
</evidence>
<name>A0ABP5CRE7_9ACTN</name>
<dbReference type="Gene3D" id="3.40.50.720">
    <property type="entry name" value="NAD(P)-binding Rossmann-like Domain"/>
    <property type="match status" value="1"/>
</dbReference>
<organism evidence="3 4">
    <name type="scientific">Catenulispora subtropica</name>
    <dbReference type="NCBI Taxonomy" id="450798"/>
    <lineage>
        <taxon>Bacteria</taxon>
        <taxon>Bacillati</taxon>
        <taxon>Actinomycetota</taxon>
        <taxon>Actinomycetes</taxon>
        <taxon>Catenulisporales</taxon>
        <taxon>Catenulisporaceae</taxon>
        <taxon>Catenulispora</taxon>
    </lineage>
</organism>
<dbReference type="EMBL" id="BAAAQM010000013">
    <property type="protein sequence ID" value="GAA1967698.1"/>
    <property type="molecule type" value="Genomic_DNA"/>
</dbReference>
<dbReference type="Pfam" id="PF13602">
    <property type="entry name" value="ADH_zinc_N_2"/>
    <property type="match status" value="1"/>
</dbReference>
<comment type="caution">
    <text evidence="3">The sequence shown here is derived from an EMBL/GenBank/DDBJ whole genome shotgun (WGS) entry which is preliminary data.</text>
</comment>
<evidence type="ECO:0000313" key="4">
    <source>
        <dbReference type="Proteomes" id="UP001499854"/>
    </source>
</evidence>
<keyword evidence="1" id="KW-0521">NADP</keyword>
<proteinExistence type="predicted"/>
<dbReference type="Proteomes" id="UP001499854">
    <property type="component" value="Unassembled WGS sequence"/>
</dbReference>
<dbReference type="PANTHER" id="PTHR48106">
    <property type="entry name" value="QUINONE OXIDOREDUCTASE PIG3-RELATED"/>
    <property type="match status" value="1"/>
</dbReference>
<evidence type="ECO:0000313" key="3">
    <source>
        <dbReference type="EMBL" id="GAA1967698.1"/>
    </source>
</evidence>
<evidence type="ECO:0008006" key="5">
    <source>
        <dbReference type="Google" id="ProtNLM"/>
    </source>
</evidence>
<evidence type="ECO:0000256" key="2">
    <source>
        <dbReference type="ARBA" id="ARBA00023002"/>
    </source>
</evidence>
<protein>
    <recommendedName>
        <fullName evidence="5">Alcohol dehydrogenase zinc-binding domain protein</fullName>
    </recommendedName>
</protein>